<dbReference type="PANTHER" id="PTHR43480:SF1">
    <property type="entry name" value="ACYL-[ACYL-CARRIER-PROTEIN]--UDP-N-ACETYLGLUCOSAMINE O-ACYLTRANSFERASE, MITOCHONDRIAL-RELATED"/>
    <property type="match status" value="1"/>
</dbReference>
<dbReference type="AlphaFoldDB" id="A0A381UW72"/>
<keyword evidence="1" id="KW-0444">Lipid biosynthesis</keyword>
<dbReference type="NCBIfam" id="TIGR01852">
    <property type="entry name" value="lipid_A_lpxA"/>
    <property type="match status" value="1"/>
</dbReference>
<dbReference type="SUPFAM" id="SSF51161">
    <property type="entry name" value="Trimeric LpxA-like enzymes"/>
    <property type="match status" value="1"/>
</dbReference>
<dbReference type="GO" id="GO:0008780">
    <property type="term" value="F:acyl-[acyl-carrier-protein]-UDP-N-acetylglucosamine O-acyltransferase activity"/>
    <property type="evidence" value="ECO:0007669"/>
    <property type="project" value="InterPro"/>
</dbReference>
<dbReference type="EMBL" id="UINC01007268">
    <property type="protein sequence ID" value="SVA32376.1"/>
    <property type="molecule type" value="Genomic_DNA"/>
</dbReference>
<gene>
    <name evidence="7" type="ORF">METZ01_LOCUS85230</name>
</gene>
<evidence type="ECO:0000256" key="5">
    <source>
        <dbReference type="ARBA" id="ARBA00023315"/>
    </source>
</evidence>
<dbReference type="InterPro" id="IPR037157">
    <property type="entry name" value="Acetyltransf_C_sf"/>
</dbReference>
<dbReference type="Gene3D" id="2.160.10.10">
    <property type="entry name" value="Hexapeptide repeat proteins"/>
    <property type="match status" value="1"/>
</dbReference>
<feature type="domain" description="UDP N-acetylglucosamine O-acyltransferase C-terminal" evidence="6">
    <location>
        <begin position="175"/>
        <end position="255"/>
    </location>
</feature>
<sequence>TLTIHSSSIIDPDSELAKDVTVGPFSIIGPNAKIGKGTVIGSHVLIEANTVIGKNCKIFNGASIGGEPQIMNFKDVFSSVEIGDGTVVREYATIHRSGFKDGVTTVGKNCLLMAYSHLGHDCELGEQVVIVNGTGLSGHVIVEDQAFISGLVGIHQFVRIGRNAMVGGMAGVNQDVLPFSIVEGTPARLLSVNAVGLKRANFKPTVRAAIKKAFKIISSPDLNTSQALKKISSEIEMCDEINYLLNFIKNSTRGVTK</sequence>
<protein>
    <recommendedName>
        <fullName evidence="6">UDP N-acetylglucosamine O-acyltransferase C-terminal domain-containing protein</fullName>
    </recommendedName>
</protein>
<evidence type="ECO:0000259" key="6">
    <source>
        <dbReference type="Pfam" id="PF13720"/>
    </source>
</evidence>
<accession>A0A381UW72</accession>
<dbReference type="GO" id="GO:0009245">
    <property type="term" value="P:lipid A biosynthetic process"/>
    <property type="evidence" value="ECO:0007669"/>
    <property type="project" value="UniProtKB-KW"/>
</dbReference>
<dbReference type="NCBIfam" id="NF003657">
    <property type="entry name" value="PRK05289.1"/>
    <property type="match status" value="1"/>
</dbReference>
<feature type="non-terminal residue" evidence="7">
    <location>
        <position position="1"/>
    </location>
</feature>
<dbReference type="PIRSF" id="PIRSF000456">
    <property type="entry name" value="UDP-GlcNAc_acltr"/>
    <property type="match status" value="1"/>
</dbReference>
<dbReference type="InterPro" id="IPR029098">
    <property type="entry name" value="Acetyltransf_C"/>
</dbReference>
<keyword evidence="5" id="KW-0012">Acyltransferase</keyword>
<evidence type="ECO:0000256" key="1">
    <source>
        <dbReference type="ARBA" id="ARBA00022516"/>
    </source>
</evidence>
<keyword evidence="4" id="KW-0443">Lipid metabolism</keyword>
<dbReference type="Pfam" id="PF00132">
    <property type="entry name" value="Hexapep"/>
    <property type="match status" value="1"/>
</dbReference>
<dbReference type="InterPro" id="IPR011004">
    <property type="entry name" value="Trimer_LpxA-like_sf"/>
</dbReference>
<organism evidence="7">
    <name type="scientific">marine metagenome</name>
    <dbReference type="NCBI Taxonomy" id="408172"/>
    <lineage>
        <taxon>unclassified sequences</taxon>
        <taxon>metagenomes</taxon>
        <taxon>ecological metagenomes</taxon>
    </lineage>
</organism>
<evidence type="ECO:0000313" key="7">
    <source>
        <dbReference type="EMBL" id="SVA32376.1"/>
    </source>
</evidence>
<dbReference type="InterPro" id="IPR010137">
    <property type="entry name" value="Lipid_A_LpxA"/>
</dbReference>
<evidence type="ECO:0000256" key="4">
    <source>
        <dbReference type="ARBA" id="ARBA00023098"/>
    </source>
</evidence>
<keyword evidence="3" id="KW-0808">Transferase</keyword>
<dbReference type="Gene3D" id="1.20.1180.10">
    <property type="entry name" value="Udp N-acetylglucosamine O-acyltransferase, C-terminal domain"/>
    <property type="match status" value="1"/>
</dbReference>
<name>A0A381UW72_9ZZZZ</name>
<dbReference type="Pfam" id="PF13720">
    <property type="entry name" value="Acetyltransf_11"/>
    <property type="match status" value="1"/>
</dbReference>
<dbReference type="GO" id="GO:0016020">
    <property type="term" value="C:membrane"/>
    <property type="evidence" value="ECO:0007669"/>
    <property type="project" value="GOC"/>
</dbReference>
<dbReference type="PANTHER" id="PTHR43480">
    <property type="entry name" value="ACYL-[ACYL-CARRIER-PROTEIN]--UDP-N-ACETYLGLUCOSAMINE O-ACYLTRANSFERASE"/>
    <property type="match status" value="1"/>
</dbReference>
<proteinExistence type="predicted"/>
<reference evidence="7" key="1">
    <citation type="submission" date="2018-05" db="EMBL/GenBank/DDBJ databases">
        <authorList>
            <person name="Lanie J.A."/>
            <person name="Ng W.-L."/>
            <person name="Kazmierczak K.M."/>
            <person name="Andrzejewski T.M."/>
            <person name="Davidsen T.M."/>
            <person name="Wayne K.J."/>
            <person name="Tettelin H."/>
            <person name="Glass J.I."/>
            <person name="Rusch D."/>
            <person name="Podicherti R."/>
            <person name="Tsui H.-C.T."/>
            <person name="Winkler M.E."/>
        </authorList>
    </citation>
    <scope>NUCLEOTIDE SEQUENCE</scope>
</reference>
<dbReference type="CDD" id="cd03351">
    <property type="entry name" value="LbH_UDP-GlcNAc_AT"/>
    <property type="match status" value="1"/>
</dbReference>
<keyword evidence="2" id="KW-0441">Lipid A biosynthesis</keyword>
<evidence type="ECO:0000256" key="3">
    <source>
        <dbReference type="ARBA" id="ARBA00022679"/>
    </source>
</evidence>
<evidence type="ECO:0000256" key="2">
    <source>
        <dbReference type="ARBA" id="ARBA00022556"/>
    </source>
</evidence>
<dbReference type="InterPro" id="IPR001451">
    <property type="entry name" value="Hexapep"/>
</dbReference>